<keyword evidence="9" id="KW-0408">Iron</keyword>
<dbReference type="InterPro" id="IPR027939">
    <property type="entry name" value="NMT1/THI5"/>
</dbReference>
<dbReference type="SUPFAM" id="SSF53850">
    <property type="entry name" value="Periplasmic binding protein-like II"/>
    <property type="match status" value="1"/>
</dbReference>
<reference evidence="13" key="1">
    <citation type="submission" date="2020-05" db="EMBL/GenBank/DDBJ databases">
        <authorList>
            <person name="Chiriac C."/>
            <person name="Salcher M."/>
            <person name="Ghai R."/>
            <person name="Kavagutti S V."/>
        </authorList>
    </citation>
    <scope>NUCLEOTIDE SEQUENCE</scope>
</reference>
<feature type="domain" description="SsuA/THI5-like" evidence="12">
    <location>
        <begin position="58"/>
        <end position="277"/>
    </location>
</feature>
<organism evidence="13">
    <name type="scientific">freshwater metagenome</name>
    <dbReference type="NCBI Taxonomy" id="449393"/>
    <lineage>
        <taxon>unclassified sequences</taxon>
        <taxon>metagenomes</taxon>
        <taxon>ecological metagenomes</taxon>
    </lineage>
</organism>
<proteinExistence type="inferred from homology"/>
<gene>
    <name evidence="13" type="ORF">UFOPK2754_02960</name>
    <name evidence="14" type="ORF">UFOPK3139_00384</name>
    <name evidence="15" type="ORF">UFOPK3543_01327</name>
    <name evidence="16" type="ORF">UFOPK3967_00593</name>
</gene>
<evidence type="ECO:0000313" key="13">
    <source>
        <dbReference type="EMBL" id="CAB4768428.1"/>
    </source>
</evidence>
<evidence type="ECO:0000256" key="10">
    <source>
        <dbReference type="ARBA" id="ARBA00033171"/>
    </source>
</evidence>
<dbReference type="EMBL" id="CAFBMH010000041">
    <property type="protein sequence ID" value="CAB4908565.1"/>
    <property type="molecule type" value="Genomic_DNA"/>
</dbReference>
<comment type="pathway">
    <text evidence="2">Cofactor biosynthesis; thiamine diphosphate biosynthesis.</text>
</comment>
<dbReference type="Gene3D" id="3.40.190.10">
    <property type="entry name" value="Periplasmic binding protein-like II"/>
    <property type="match status" value="2"/>
</dbReference>
<protein>
    <recommendedName>
        <fullName evidence="10">Thiamine pyrimidine synthase</fullName>
    </recommendedName>
</protein>
<evidence type="ECO:0000313" key="15">
    <source>
        <dbReference type="EMBL" id="CAB4908565.1"/>
    </source>
</evidence>
<keyword evidence="5" id="KW-0808">Transferase</keyword>
<dbReference type="Pfam" id="PF09084">
    <property type="entry name" value="NMT1"/>
    <property type="match status" value="1"/>
</dbReference>
<evidence type="ECO:0000256" key="7">
    <source>
        <dbReference type="ARBA" id="ARBA00022898"/>
    </source>
</evidence>
<dbReference type="InterPro" id="IPR015168">
    <property type="entry name" value="SsuA/THI5"/>
</dbReference>
<comment type="similarity">
    <text evidence="3">Belongs to the NMT1/THI5 family.</text>
</comment>
<dbReference type="PANTHER" id="PTHR31528">
    <property type="entry name" value="4-AMINO-5-HYDROXYMETHYL-2-METHYLPYRIMIDINE PHOSPHATE SYNTHASE THI11-RELATED"/>
    <property type="match status" value="1"/>
</dbReference>
<evidence type="ECO:0000313" key="14">
    <source>
        <dbReference type="EMBL" id="CAB4816397.1"/>
    </source>
</evidence>
<evidence type="ECO:0000256" key="5">
    <source>
        <dbReference type="ARBA" id="ARBA00022679"/>
    </source>
</evidence>
<name>A0A6J6VBM2_9ZZZZ</name>
<accession>A0A6J6VBM2</accession>
<comment type="function">
    <text evidence="1">Responsible for the formation of the pyrimidine heterocycle in the thiamine biosynthesis pathway. Catalyzes the formation of hydroxymethylpyrimidine phosphate (HMP-P) from histidine and pyridoxal phosphate (PLP). The protein uses PLP and the active site histidine to form HMP-P, generating an inactive enzyme. The enzyme can only undergo a single turnover, which suggests it is a suicide enzyme.</text>
</comment>
<evidence type="ECO:0000256" key="3">
    <source>
        <dbReference type="ARBA" id="ARBA00009406"/>
    </source>
</evidence>
<sequence>MEGSAMRGRKWIRAVAAGAALTLLAVACGDDGGSTASGDSSSGLLTKVKLQLQWVTQAQFAGYFAAVEQGYYKEQGLDVSILEAAVDTVPAKVLADGGADFAVSWVPKALQTREAGADVVQIAQVFQKSGTRQVSFKDKNITTPTAFKGKKVGNWGFGNEYEVFAAITKAGLDPAKDVTSVQQQFDMVAMLAGEIDAAEAMTYNEYAQVLEAKNPKTGKLYTPQDFNVVDYNTEGVAMLQDALWANGKKLANDKTYQETTTKFLTASLEGWIYCRDNAQACADLVVAKGSKLGKSHQLWQMNEVNKLIWPSTTGIGAIDKTAYDQTVKIAQGTKNLEGKTVLSKTPDAAALNTTYVTKAIAALEAKKLDTKGVAFKPITVTLAEGGQ</sequence>
<keyword evidence="7" id="KW-0663">Pyridoxal phosphate</keyword>
<comment type="catalytic activity">
    <reaction evidence="11">
        <text>N(6)-(pyridoxal phosphate)-L-lysyl-[4-amino-5-hydroxymethyl-2-methylpyrimidine phosphate synthase] + L-histidyl-[4-amino-5-hydroxymethyl-2-methylpyrimidine phosphate synthase] + 2 Fe(3+) + 4 H2O = L-lysyl-[4-amino-5-hydroxymethyl-2-methylpyrimidine phosphate synthase] + (2S)-2-amino-5-hydroxy-4-oxopentanoyl-[4-amino-5-hydroxymethyl-2-methylpyrimidine phosphate synthase] + 4-amino-2-methyl-5-(phosphooxymethyl)pyrimidine + 3-oxopropanoate + 2 Fe(2+) + 2 H(+)</text>
        <dbReference type="Rhea" id="RHEA:65756"/>
        <dbReference type="Rhea" id="RHEA-COMP:16892"/>
        <dbReference type="Rhea" id="RHEA-COMP:16893"/>
        <dbReference type="Rhea" id="RHEA-COMP:16894"/>
        <dbReference type="Rhea" id="RHEA-COMP:16895"/>
        <dbReference type="ChEBI" id="CHEBI:15377"/>
        <dbReference type="ChEBI" id="CHEBI:15378"/>
        <dbReference type="ChEBI" id="CHEBI:29033"/>
        <dbReference type="ChEBI" id="CHEBI:29034"/>
        <dbReference type="ChEBI" id="CHEBI:29969"/>
        <dbReference type="ChEBI" id="CHEBI:29979"/>
        <dbReference type="ChEBI" id="CHEBI:33190"/>
        <dbReference type="ChEBI" id="CHEBI:58354"/>
        <dbReference type="ChEBI" id="CHEBI:143915"/>
        <dbReference type="ChEBI" id="CHEBI:157692"/>
    </reaction>
    <physiologicalReaction direction="left-to-right" evidence="11">
        <dbReference type="Rhea" id="RHEA:65757"/>
    </physiologicalReaction>
</comment>
<evidence type="ECO:0000256" key="8">
    <source>
        <dbReference type="ARBA" id="ARBA00022977"/>
    </source>
</evidence>
<keyword evidence="6" id="KW-0479">Metal-binding</keyword>
<dbReference type="PROSITE" id="PS51257">
    <property type="entry name" value="PROKAR_LIPOPROTEIN"/>
    <property type="match status" value="1"/>
</dbReference>
<dbReference type="GO" id="GO:0009228">
    <property type="term" value="P:thiamine biosynthetic process"/>
    <property type="evidence" value="ECO:0007669"/>
    <property type="project" value="UniProtKB-KW"/>
</dbReference>
<dbReference type="EMBL" id="CAEZYR010000163">
    <property type="protein sequence ID" value="CAB4768428.1"/>
    <property type="molecule type" value="Genomic_DNA"/>
</dbReference>
<evidence type="ECO:0000313" key="16">
    <source>
        <dbReference type="EMBL" id="CAB4984693.1"/>
    </source>
</evidence>
<evidence type="ECO:0000256" key="11">
    <source>
        <dbReference type="ARBA" id="ARBA00048179"/>
    </source>
</evidence>
<dbReference type="EMBL" id="CAFBOS010000024">
    <property type="protein sequence ID" value="CAB4984693.1"/>
    <property type="molecule type" value="Genomic_DNA"/>
</dbReference>
<dbReference type="AlphaFoldDB" id="A0A6J6VBM2"/>
<comment type="subunit">
    <text evidence="4">Homodimer.</text>
</comment>
<evidence type="ECO:0000256" key="1">
    <source>
        <dbReference type="ARBA" id="ARBA00003469"/>
    </source>
</evidence>
<dbReference type="EMBL" id="CAFABA010000009">
    <property type="protein sequence ID" value="CAB4816397.1"/>
    <property type="molecule type" value="Genomic_DNA"/>
</dbReference>
<dbReference type="GO" id="GO:0046872">
    <property type="term" value="F:metal ion binding"/>
    <property type="evidence" value="ECO:0007669"/>
    <property type="project" value="UniProtKB-KW"/>
</dbReference>
<evidence type="ECO:0000256" key="9">
    <source>
        <dbReference type="ARBA" id="ARBA00023004"/>
    </source>
</evidence>
<evidence type="ECO:0000259" key="12">
    <source>
        <dbReference type="Pfam" id="PF09084"/>
    </source>
</evidence>
<dbReference type="PANTHER" id="PTHR31528:SF1">
    <property type="entry name" value="4-AMINO-5-HYDROXYMETHYL-2-METHYLPYRIMIDINE PHOSPHATE SYNTHASE THI11-RELATED"/>
    <property type="match status" value="1"/>
</dbReference>
<keyword evidence="8" id="KW-0784">Thiamine biosynthesis</keyword>
<evidence type="ECO:0000256" key="2">
    <source>
        <dbReference type="ARBA" id="ARBA00004948"/>
    </source>
</evidence>
<dbReference type="GO" id="GO:0016740">
    <property type="term" value="F:transferase activity"/>
    <property type="evidence" value="ECO:0007669"/>
    <property type="project" value="UniProtKB-KW"/>
</dbReference>
<evidence type="ECO:0000256" key="4">
    <source>
        <dbReference type="ARBA" id="ARBA00011738"/>
    </source>
</evidence>
<evidence type="ECO:0000256" key="6">
    <source>
        <dbReference type="ARBA" id="ARBA00022723"/>
    </source>
</evidence>